<feature type="transmembrane region" description="Helical" evidence="1">
    <location>
        <begin position="50"/>
        <end position="72"/>
    </location>
</feature>
<name>A0A9W6WBN3_9ACTN</name>
<feature type="transmembrane region" description="Helical" evidence="1">
    <location>
        <begin position="24"/>
        <end position="43"/>
    </location>
</feature>
<feature type="transmembrane region" description="Helical" evidence="1">
    <location>
        <begin position="78"/>
        <end position="99"/>
    </location>
</feature>
<dbReference type="EMBL" id="BSTX01000003">
    <property type="protein sequence ID" value="GLZ79746.1"/>
    <property type="molecule type" value="Genomic_DNA"/>
</dbReference>
<keyword evidence="1" id="KW-0812">Transmembrane</keyword>
<sequence>MEAGHRGLRIVPIGVWDVLLSDGAVALSALWMLAALIGGGVVIGQKPFGVASLPIGLTLLVLAVIGGVPVIVNMLGEIAAYALFIVLVPLLPLLLFPGVRRALRGKGKKAKESLTVWRAVDSVRTYDGGGSASASASASAGPVVDIRFADGAVIRLSASGKKGAALVAELGKLSIGPRW</sequence>
<comment type="caution">
    <text evidence="2">The sequence shown here is derived from an EMBL/GenBank/DDBJ whole genome shotgun (WGS) entry which is preliminary data.</text>
</comment>
<accession>A0A9W6WBN3</accession>
<organism evidence="2 3">
    <name type="scientific">Actinorhabdospora filicis</name>
    <dbReference type="NCBI Taxonomy" id="1785913"/>
    <lineage>
        <taxon>Bacteria</taxon>
        <taxon>Bacillati</taxon>
        <taxon>Actinomycetota</taxon>
        <taxon>Actinomycetes</taxon>
        <taxon>Micromonosporales</taxon>
        <taxon>Micromonosporaceae</taxon>
        <taxon>Actinorhabdospora</taxon>
    </lineage>
</organism>
<evidence type="ECO:0000313" key="3">
    <source>
        <dbReference type="Proteomes" id="UP001165079"/>
    </source>
</evidence>
<reference evidence="2" key="1">
    <citation type="submission" date="2023-03" db="EMBL/GenBank/DDBJ databases">
        <title>Actinorhabdospora filicis NBRC 111898.</title>
        <authorList>
            <person name="Ichikawa N."/>
            <person name="Sato H."/>
            <person name="Tonouchi N."/>
        </authorList>
    </citation>
    <scope>NUCLEOTIDE SEQUENCE</scope>
    <source>
        <strain evidence="2">NBRC 111898</strain>
    </source>
</reference>
<evidence type="ECO:0000313" key="2">
    <source>
        <dbReference type="EMBL" id="GLZ79746.1"/>
    </source>
</evidence>
<gene>
    <name evidence="2" type="ORF">Afil01_45530</name>
</gene>
<protein>
    <submittedName>
        <fullName evidence="2">Uncharacterized protein</fullName>
    </submittedName>
</protein>
<keyword evidence="3" id="KW-1185">Reference proteome</keyword>
<keyword evidence="1" id="KW-0472">Membrane</keyword>
<proteinExistence type="predicted"/>
<keyword evidence="1" id="KW-1133">Transmembrane helix</keyword>
<dbReference type="Proteomes" id="UP001165079">
    <property type="component" value="Unassembled WGS sequence"/>
</dbReference>
<dbReference type="AlphaFoldDB" id="A0A9W6WBN3"/>
<evidence type="ECO:0000256" key="1">
    <source>
        <dbReference type="SAM" id="Phobius"/>
    </source>
</evidence>